<feature type="binding site" evidence="9">
    <location>
        <position position="157"/>
    </location>
    <ligand>
        <name>Zn(2+)</name>
        <dbReference type="ChEBI" id="CHEBI:29105"/>
    </ligand>
</feature>
<evidence type="ECO:0000256" key="7">
    <source>
        <dbReference type="PIRSR" id="PIRSR001084-1"/>
    </source>
</evidence>
<dbReference type="Pfam" id="PF08532">
    <property type="entry name" value="Glyco_hydro_42M"/>
    <property type="match status" value="1"/>
</dbReference>
<feature type="binding site" evidence="9">
    <location>
        <position position="152"/>
    </location>
    <ligand>
        <name>Zn(2+)</name>
        <dbReference type="ChEBI" id="CHEBI:29105"/>
    </ligand>
</feature>
<evidence type="ECO:0000259" key="10">
    <source>
        <dbReference type="Pfam" id="PF02449"/>
    </source>
</evidence>
<dbReference type="Pfam" id="PF02449">
    <property type="entry name" value="Glyco_hydro_42"/>
    <property type="match status" value="1"/>
</dbReference>
<keyword evidence="9" id="KW-0479">Metal-binding</keyword>
<comment type="caution">
    <text evidence="13">The sequence shown here is derived from an EMBL/GenBank/DDBJ whole genome shotgun (WGS) entry which is preliminary data.</text>
</comment>
<dbReference type="InterPro" id="IPR013739">
    <property type="entry name" value="Beta_galactosidase_C"/>
</dbReference>
<feature type="active site" description="Proton donor" evidence="7">
    <location>
        <position position="144"/>
    </location>
</feature>
<dbReference type="Proteomes" id="UP000712713">
    <property type="component" value="Unassembled WGS sequence"/>
</dbReference>
<dbReference type="GO" id="GO:0006012">
    <property type="term" value="P:galactose metabolic process"/>
    <property type="evidence" value="ECO:0007669"/>
    <property type="project" value="InterPro"/>
</dbReference>
<dbReference type="EC" id="3.2.1.23" evidence="3 6"/>
<feature type="binding site" evidence="9">
    <location>
        <position position="154"/>
    </location>
    <ligand>
        <name>Zn(2+)</name>
        <dbReference type="ChEBI" id="CHEBI:29105"/>
    </ligand>
</feature>
<dbReference type="GO" id="GO:0009341">
    <property type="term" value="C:beta-galactosidase complex"/>
    <property type="evidence" value="ECO:0007669"/>
    <property type="project" value="InterPro"/>
</dbReference>
<evidence type="ECO:0000313" key="14">
    <source>
        <dbReference type="Proteomes" id="UP000712713"/>
    </source>
</evidence>
<accession>A0A921EN58</accession>
<keyword evidence="5 6" id="KW-0326">Glycosidase</keyword>
<dbReference type="GO" id="GO:0004565">
    <property type="term" value="F:beta-galactosidase activity"/>
    <property type="evidence" value="ECO:0007669"/>
    <property type="project" value="UniProtKB-EC"/>
</dbReference>
<dbReference type="SUPFAM" id="SSF51445">
    <property type="entry name" value="(Trans)glycosidases"/>
    <property type="match status" value="1"/>
</dbReference>
<dbReference type="InterPro" id="IPR003476">
    <property type="entry name" value="Glyco_hydro_42"/>
</dbReference>
<dbReference type="AlphaFoldDB" id="A0A921EN58"/>
<dbReference type="InterPro" id="IPR029062">
    <property type="entry name" value="Class_I_gatase-like"/>
</dbReference>
<evidence type="ECO:0000256" key="2">
    <source>
        <dbReference type="ARBA" id="ARBA00005940"/>
    </source>
</evidence>
<dbReference type="PIRSF" id="PIRSF001084">
    <property type="entry name" value="B-galactosidase"/>
    <property type="match status" value="1"/>
</dbReference>
<dbReference type="InterPro" id="IPR013780">
    <property type="entry name" value="Glyco_hydro_b"/>
</dbReference>
<protein>
    <recommendedName>
        <fullName evidence="3 6">Beta-galactosidase</fullName>
        <shortName evidence="6">Beta-gal</shortName>
        <ecNumber evidence="3 6">3.2.1.23</ecNumber>
    </recommendedName>
</protein>
<feature type="binding site" evidence="8">
    <location>
        <position position="105"/>
    </location>
    <ligand>
        <name>substrate</name>
    </ligand>
</feature>
<feature type="domain" description="Beta-galactosidase C-terminal" evidence="12">
    <location>
        <begin position="623"/>
        <end position="665"/>
    </location>
</feature>
<dbReference type="PANTHER" id="PTHR36447">
    <property type="entry name" value="BETA-GALACTOSIDASE GANA"/>
    <property type="match status" value="1"/>
</dbReference>
<gene>
    <name evidence="13" type="ORF">K8V15_00175</name>
</gene>
<evidence type="ECO:0000259" key="11">
    <source>
        <dbReference type="Pfam" id="PF08532"/>
    </source>
</evidence>
<evidence type="ECO:0000256" key="6">
    <source>
        <dbReference type="PIRNR" id="PIRNR001084"/>
    </source>
</evidence>
<dbReference type="InterPro" id="IPR013529">
    <property type="entry name" value="Glyco_hydro_42_N"/>
</dbReference>
<evidence type="ECO:0000256" key="1">
    <source>
        <dbReference type="ARBA" id="ARBA00001412"/>
    </source>
</evidence>
<reference evidence="13" key="2">
    <citation type="submission" date="2021-09" db="EMBL/GenBank/DDBJ databases">
        <authorList>
            <person name="Gilroy R."/>
        </authorList>
    </citation>
    <scope>NUCLEOTIDE SEQUENCE</scope>
    <source>
        <strain evidence="13">ChiGjej3B3-7470</strain>
    </source>
</reference>
<evidence type="ECO:0000256" key="4">
    <source>
        <dbReference type="ARBA" id="ARBA00022801"/>
    </source>
</evidence>
<dbReference type="Gene3D" id="3.40.50.880">
    <property type="match status" value="1"/>
</dbReference>
<evidence type="ECO:0000313" key="13">
    <source>
        <dbReference type="EMBL" id="HJE50401.1"/>
    </source>
</evidence>
<keyword evidence="9" id="KW-0862">Zinc</keyword>
<name>A0A921EN58_9ACTN</name>
<dbReference type="Pfam" id="PF08533">
    <property type="entry name" value="Glyco_hydro_42C"/>
    <property type="match status" value="1"/>
</dbReference>
<dbReference type="Gene3D" id="3.20.20.80">
    <property type="entry name" value="Glycosidases"/>
    <property type="match status" value="1"/>
</dbReference>
<evidence type="ECO:0000256" key="5">
    <source>
        <dbReference type="ARBA" id="ARBA00023295"/>
    </source>
</evidence>
<feature type="domain" description="Beta-galactosidase trimerisation" evidence="11">
    <location>
        <begin position="395"/>
        <end position="599"/>
    </location>
</feature>
<feature type="binding site" evidence="8">
    <location>
        <position position="143"/>
    </location>
    <ligand>
        <name>substrate</name>
    </ligand>
</feature>
<dbReference type="InterPro" id="IPR013738">
    <property type="entry name" value="Beta_galactosidase_Trimer"/>
</dbReference>
<organism evidence="13 14">
    <name type="scientific">Tessaracoccus flavescens</name>
    <dbReference type="NCBI Taxonomy" id="399497"/>
    <lineage>
        <taxon>Bacteria</taxon>
        <taxon>Bacillati</taxon>
        <taxon>Actinomycetota</taxon>
        <taxon>Actinomycetes</taxon>
        <taxon>Propionibacteriales</taxon>
        <taxon>Propionibacteriaceae</taxon>
        <taxon>Tessaracoccus</taxon>
    </lineage>
</organism>
<dbReference type="SUPFAM" id="SSF52317">
    <property type="entry name" value="Class I glutamine amidotransferase-like"/>
    <property type="match status" value="1"/>
</dbReference>
<comment type="catalytic activity">
    <reaction evidence="1 6">
        <text>Hydrolysis of terminal non-reducing beta-D-galactose residues in beta-D-galactosides.</text>
        <dbReference type="EC" id="3.2.1.23"/>
    </reaction>
</comment>
<dbReference type="Gene3D" id="2.60.40.1180">
    <property type="entry name" value="Golgi alpha-mannosidase II"/>
    <property type="match status" value="1"/>
</dbReference>
<feature type="domain" description="Glycoside hydrolase family 42 N-terminal" evidence="10">
    <location>
        <begin position="8"/>
        <end position="383"/>
    </location>
</feature>
<feature type="active site" description="Nucleophile" evidence="7">
    <location>
        <position position="305"/>
    </location>
</feature>
<reference evidence="13" key="1">
    <citation type="journal article" date="2021" name="PeerJ">
        <title>Extensive microbial diversity within the chicken gut microbiome revealed by metagenomics and culture.</title>
        <authorList>
            <person name="Gilroy R."/>
            <person name="Ravi A."/>
            <person name="Getino M."/>
            <person name="Pursley I."/>
            <person name="Horton D.L."/>
            <person name="Alikhan N.F."/>
            <person name="Baker D."/>
            <person name="Gharbi K."/>
            <person name="Hall N."/>
            <person name="Watson M."/>
            <person name="Adriaenssens E.M."/>
            <person name="Foster-Nyarko E."/>
            <person name="Jarju S."/>
            <person name="Secka A."/>
            <person name="Antonio M."/>
            <person name="Oren A."/>
            <person name="Chaudhuri R.R."/>
            <person name="La Ragione R."/>
            <person name="Hildebrand F."/>
            <person name="Pallen M.J."/>
        </authorList>
    </citation>
    <scope>NUCLEOTIDE SEQUENCE</scope>
    <source>
        <strain evidence="13">ChiGjej3B3-7470</strain>
    </source>
</reference>
<evidence type="ECO:0000256" key="9">
    <source>
        <dbReference type="PIRSR" id="PIRSR001084-3"/>
    </source>
</evidence>
<keyword evidence="4 6" id="KW-0378">Hydrolase</keyword>
<dbReference type="PANTHER" id="PTHR36447:SF1">
    <property type="entry name" value="BETA-GALACTOSIDASE GANA"/>
    <property type="match status" value="1"/>
</dbReference>
<feature type="binding site" evidence="9">
    <location>
        <position position="109"/>
    </location>
    <ligand>
        <name>Zn(2+)</name>
        <dbReference type="ChEBI" id="CHEBI:29105"/>
    </ligand>
</feature>
<evidence type="ECO:0000256" key="8">
    <source>
        <dbReference type="PIRSR" id="PIRSR001084-2"/>
    </source>
</evidence>
<proteinExistence type="inferred from homology"/>
<dbReference type="EMBL" id="DYZF01000006">
    <property type="protein sequence ID" value="HJE50401.1"/>
    <property type="molecule type" value="Genomic_DNA"/>
</dbReference>
<evidence type="ECO:0000256" key="3">
    <source>
        <dbReference type="ARBA" id="ARBA00012756"/>
    </source>
</evidence>
<evidence type="ECO:0000259" key="12">
    <source>
        <dbReference type="Pfam" id="PF08533"/>
    </source>
</evidence>
<comment type="similarity">
    <text evidence="2 6">Belongs to the glycosyl hydrolase 42 family.</text>
</comment>
<dbReference type="InterPro" id="IPR017853">
    <property type="entry name" value="GH"/>
</dbReference>
<dbReference type="CDD" id="cd03143">
    <property type="entry name" value="A4_beta-galactosidase_middle_domain"/>
    <property type="match status" value="1"/>
</dbReference>
<sequence>MTLHYGGDYNPEQWPTEVWAEDYAAFDEAHIDTVTLGVFAWAYTQPEEDRYDFTILDAIVERAVEEGRRIVLGTGTAALPPWLAHQHPEVTRTDFEGRRHLYGQRHNPCPNSPVYRRLSAALAGKVAERYGSNDNLIAWHIGNEYGGQDGACFCENCAAAFRVWLRERYGSLDRLNDAWNTMFWSHRYSDWEQIVPPNALTEHWRGPRYTAFPVITLDYQRFISDSMLANYRDELAAIREFDPETPATTNFMGLFRHLDYHRWAERLDFVSWDNYPRGMRDEARMALAHDLMRGLKGGQPFWVMEQTPTITASRDVNPVKRPGVVGLWSWQGIAHGADAMLYFQMRQSRGACEKYHGAVLDHSGRTDTRTFREVAALGAELSSSGEHIVGARTPARVALIFDWQSWWLTELTDGLNRHVDYSDVVLRHYKAAWRLGAQVDVIAAESDLSGYDVVLAPCLHMLRDDIVERLEAVVARGGAVVTGFYSGRADVNTNAFTRGDYGPLDHLTGVRVEETDSLEPGTALRLSGADGALQGELVAEILTCLNAEPVVVYGQEFYAGTAAVSRRVDGEGECYYIATLLDEAGYDEVIGGVLRRRGLAGPYADFPEVEFCLRDTATESIHFILNHSDDSQSVPAPSEGTDLLTGCPVQGGDSVTLAPKQVMVVSVPKQAEGKNEQ</sequence>
<dbReference type="GO" id="GO:0046872">
    <property type="term" value="F:metal ion binding"/>
    <property type="evidence" value="ECO:0007669"/>
    <property type="project" value="UniProtKB-KW"/>
</dbReference>